<dbReference type="GO" id="GO:0016075">
    <property type="term" value="P:rRNA catabolic process"/>
    <property type="evidence" value="ECO:0007669"/>
    <property type="project" value="TreeGrafter"/>
</dbReference>
<dbReference type="InterPro" id="IPR003477">
    <property type="entry name" value="PemK-like"/>
</dbReference>
<organism evidence="3 4">
    <name type="scientific">Candidatus Neomicrothrix subdominans</name>
    <dbReference type="NCBI Taxonomy" id="2954438"/>
    <lineage>
        <taxon>Bacteria</taxon>
        <taxon>Bacillati</taxon>
        <taxon>Actinomycetota</taxon>
        <taxon>Acidimicrobiia</taxon>
        <taxon>Acidimicrobiales</taxon>
        <taxon>Microthrixaceae</taxon>
        <taxon>Candidatus Neomicrothrix</taxon>
    </lineage>
</organism>
<dbReference type="AlphaFoldDB" id="A0A936TFV3"/>
<accession>A0A936TFV3</accession>
<dbReference type="SUPFAM" id="SSF50118">
    <property type="entry name" value="Cell growth inhibitor/plasmid maintenance toxic component"/>
    <property type="match status" value="1"/>
</dbReference>
<evidence type="ECO:0000313" key="3">
    <source>
        <dbReference type="EMBL" id="MBK9298467.1"/>
    </source>
</evidence>
<dbReference type="Proteomes" id="UP000727993">
    <property type="component" value="Unassembled WGS sequence"/>
</dbReference>
<reference evidence="3 4" key="1">
    <citation type="submission" date="2020-10" db="EMBL/GenBank/DDBJ databases">
        <title>Connecting structure to function with the recovery of over 1000 high-quality activated sludge metagenome-assembled genomes encoding full-length rRNA genes using long-read sequencing.</title>
        <authorList>
            <person name="Singleton C.M."/>
            <person name="Petriglieri F."/>
            <person name="Kristensen J.M."/>
            <person name="Kirkegaard R.H."/>
            <person name="Michaelsen T.Y."/>
            <person name="Andersen M.H."/>
            <person name="Karst S.M."/>
            <person name="Dueholm M.S."/>
            <person name="Nielsen P.H."/>
            <person name="Albertsen M."/>
        </authorList>
    </citation>
    <scope>NUCLEOTIDE SEQUENCE [LARGE SCALE GENOMIC DNA]</scope>
    <source>
        <strain evidence="3">Lyne_18-Q3-R50-59_MAXAC.006</strain>
    </source>
</reference>
<sequence length="107" mass="11828">MTVVGHGQIWWADLERDKVRPVLILTRGWVAPRLSRVLVAPITTRVRGIHCEVLLGQGDGVDDGSAANLDNVQLVDRRELLGLAGRIRPERWGEVCAAMAHVIACER</sequence>
<comment type="caution">
    <text evidence="3">The sequence shown here is derived from an EMBL/GenBank/DDBJ whole genome shotgun (WGS) entry which is preliminary data.</text>
</comment>
<evidence type="ECO:0000256" key="1">
    <source>
        <dbReference type="ARBA" id="ARBA00007521"/>
    </source>
</evidence>
<dbReference type="Pfam" id="PF02452">
    <property type="entry name" value="PemK_toxin"/>
    <property type="match status" value="1"/>
</dbReference>
<dbReference type="InterPro" id="IPR011067">
    <property type="entry name" value="Plasmid_toxin/cell-grow_inhib"/>
</dbReference>
<dbReference type="PANTHER" id="PTHR33988:SF2">
    <property type="entry name" value="ENDORIBONUCLEASE MAZF"/>
    <property type="match status" value="1"/>
</dbReference>
<dbReference type="EMBL" id="JADJZA010000009">
    <property type="protein sequence ID" value="MBK9298467.1"/>
    <property type="molecule type" value="Genomic_DNA"/>
</dbReference>
<dbReference type="GO" id="GO:0006402">
    <property type="term" value="P:mRNA catabolic process"/>
    <property type="evidence" value="ECO:0007669"/>
    <property type="project" value="TreeGrafter"/>
</dbReference>
<comment type="similarity">
    <text evidence="1">Belongs to the PemK/MazF family.</text>
</comment>
<gene>
    <name evidence="3" type="ORF">IPN02_16905</name>
</gene>
<name>A0A936TFV3_9ACTN</name>
<dbReference type="Gene3D" id="2.30.30.110">
    <property type="match status" value="1"/>
</dbReference>
<dbReference type="GO" id="GO:0004521">
    <property type="term" value="F:RNA endonuclease activity"/>
    <property type="evidence" value="ECO:0007669"/>
    <property type="project" value="TreeGrafter"/>
</dbReference>
<proteinExistence type="inferred from homology"/>
<keyword evidence="2" id="KW-1277">Toxin-antitoxin system</keyword>
<dbReference type="GO" id="GO:0003677">
    <property type="term" value="F:DNA binding"/>
    <property type="evidence" value="ECO:0007669"/>
    <property type="project" value="InterPro"/>
</dbReference>
<dbReference type="PANTHER" id="PTHR33988">
    <property type="entry name" value="ENDORIBONUCLEASE MAZF-RELATED"/>
    <property type="match status" value="1"/>
</dbReference>
<protein>
    <submittedName>
        <fullName evidence="3">Type II toxin-antitoxin system PemK/MazF family toxin</fullName>
    </submittedName>
</protein>
<evidence type="ECO:0000256" key="2">
    <source>
        <dbReference type="ARBA" id="ARBA00022649"/>
    </source>
</evidence>
<evidence type="ECO:0000313" key="4">
    <source>
        <dbReference type="Proteomes" id="UP000727993"/>
    </source>
</evidence>